<comment type="caution">
    <text evidence="2">The sequence shown here is derived from an EMBL/GenBank/DDBJ whole genome shotgun (WGS) entry which is preliminary data.</text>
</comment>
<dbReference type="AlphaFoldDB" id="K1XIN0"/>
<name>K1XIN0_9BACT</name>
<sequence>MYSIFKTKIIKKSKKNKKMADSNRKSGTGIKVTITNTSSSKKQTIKSEVKSEFSKVIPEVETGLRKITEKTLEKQSIAAQKAMKFPTMIDPSNLIGVKDSNLTLDHCKNGDMDRCQAPCGACLQVNNPAEIVGVKLIYGEKLDVSAYLAQNPKLAKNAQLAAH</sequence>
<dbReference type="EMBL" id="AMFJ01036133">
    <property type="protein sequence ID" value="EKD25056.1"/>
    <property type="molecule type" value="Genomic_DNA"/>
</dbReference>
<feature type="compositionally biased region" description="Polar residues" evidence="1">
    <location>
        <begin position="33"/>
        <end position="42"/>
    </location>
</feature>
<accession>K1XIN0</accession>
<evidence type="ECO:0000256" key="1">
    <source>
        <dbReference type="SAM" id="MobiDB-lite"/>
    </source>
</evidence>
<feature type="region of interest" description="Disordered" evidence="1">
    <location>
        <begin position="15"/>
        <end position="42"/>
    </location>
</feature>
<gene>
    <name evidence="2" type="ORF">ACD_80C00126G0005</name>
</gene>
<protein>
    <submittedName>
        <fullName evidence="2">Uncharacterized protein</fullName>
    </submittedName>
</protein>
<proteinExistence type="predicted"/>
<organism evidence="2">
    <name type="scientific">uncultured bacterium</name>
    <name type="common">gcode 4</name>
    <dbReference type="NCBI Taxonomy" id="1234023"/>
    <lineage>
        <taxon>Bacteria</taxon>
        <taxon>environmental samples</taxon>
    </lineage>
</organism>
<evidence type="ECO:0000313" key="2">
    <source>
        <dbReference type="EMBL" id="EKD25056.1"/>
    </source>
</evidence>
<reference evidence="2" key="1">
    <citation type="journal article" date="2012" name="Science">
        <title>Fermentation, hydrogen, and sulfur metabolism in multiple uncultivated bacterial phyla.</title>
        <authorList>
            <person name="Wrighton K.C."/>
            <person name="Thomas B.C."/>
            <person name="Sharon I."/>
            <person name="Miller C.S."/>
            <person name="Castelle C.J."/>
            <person name="VerBerkmoes N.C."/>
            <person name="Wilkins M.J."/>
            <person name="Hettich R.L."/>
            <person name="Lipton M.S."/>
            <person name="Williams K.H."/>
            <person name="Long P.E."/>
            <person name="Banfield J.F."/>
        </authorList>
    </citation>
    <scope>NUCLEOTIDE SEQUENCE [LARGE SCALE GENOMIC DNA]</scope>
</reference>